<feature type="disulfide bond" evidence="12">
    <location>
        <begin position="415"/>
        <end position="458"/>
    </location>
</feature>
<evidence type="ECO:0000256" key="15">
    <source>
        <dbReference type="SAM" id="Phobius"/>
    </source>
</evidence>
<dbReference type="GO" id="GO:0005768">
    <property type="term" value="C:endosome"/>
    <property type="evidence" value="ECO:0007669"/>
    <property type="project" value="TreeGrafter"/>
</dbReference>
<dbReference type="PANTHER" id="PTHR11742:SF55">
    <property type="entry name" value="ENDOPLASMIC RETICULUM MANNOSYL-OLIGOSACCHARIDE 1,2-ALPHA-MANNOSIDASE"/>
    <property type="match status" value="1"/>
</dbReference>
<dbReference type="GO" id="GO:0005509">
    <property type="term" value="F:calcium ion binding"/>
    <property type="evidence" value="ECO:0007669"/>
    <property type="project" value="InterPro"/>
</dbReference>
<gene>
    <name evidence="16" type="ORF">SPPG_01054</name>
</gene>
<dbReference type="InterPro" id="IPR012341">
    <property type="entry name" value="6hp_glycosidase-like_sf"/>
</dbReference>
<evidence type="ECO:0000256" key="9">
    <source>
        <dbReference type="ARBA" id="ARBA00048605"/>
    </source>
</evidence>
<evidence type="ECO:0000313" key="17">
    <source>
        <dbReference type="Proteomes" id="UP000053201"/>
    </source>
</evidence>
<feature type="active site" description="Proton donor" evidence="10">
    <location>
        <position position="472"/>
    </location>
</feature>
<dbReference type="SUPFAM" id="SSF48225">
    <property type="entry name" value="Seven-hairpin glycosidases"/>
    <property type="match status" value="1"/>
</dbReference>
<evidence type="ECO:0000256" key="10">
    <source>
        <dbReference type="PIRSR" id="PIRSR601382-1"/>
    </source>
</evidence>
<dbReference type="AlphaFoldDB" id="A0A0L0HRU4"/>
<dbReference type="Proteomes" id="UP000053201">
    <property type="component" value="Unassembled WGS sequence"/>
</dbReference>
<feature type="active site" evidence="10">
    <location>
        <position position="558"/>
    </location>
</feature>
<dbReference type="GO" id="GO:0016020">
    <property type="term" value="C:membrane"/>
    <property type="evidence" value="ECO:0007669"/>
    <property type="project" value="InterPro"/>
</dbReference>
<feature type="transmembrane region" description="Helical" evidence="15">
    <location>
        <begin position="75"/>
        <end position="93"/>
    </location>
</feature>
<dbReference type="Pfam" id="PF01532">
    <property type="entry name" value="Glyco_hydro_47"/>
    <property type="match status" value="1"/>
</dbReference>
<evidence type="ECO:0000256" key="2">
    <source>
        <dbReference type="ARBA" id="ARBA00004922"/>
    </source>
</evidence>
<dbReference type="GO" id="GO:0004571">
    <property type="term" value="F:mannosyl-oligosaccharide 1,2-alpha-mannosidase activity"/>
    <property type="evidence" value="ECO:0007669"/>
    <property type="project" value="UniProtKB-EC"/>
</dbReference>
<dbReference type="GO" id="GO:0005975">
    <property type="term" value="P:carbohydrate metabolic process"/>
    <property type="evidence" value="ECO:0007669"/>
    <property type="project" value="InterPro"/>
</dbReference>
<dbReference type="RefSeq" id="XP_016611618.1">
    <property type="nucleotide sequence ID" value="XM_016749377.1"/>
</dbReference>
<evidence type="ECO:0000256" key="8">
    <source>
        <dbReference type="ARBA" id="ARBA00047669"/>
    </source>
</evidence>
<evidence type="ECO:0000313" key="16">
    <source>
        <dbReference type="EMBL" id="KND03579.1"/>
    </source>
</evidence>
<feature type="binding site" evidence="11">
    <location>
        <position position="647"/>
    </location>
    <ligand>
        <name>Ca(2+)</name>
        <dbReference type="ChEBI" id="CHEBI:29108"/>
    </ligand>
</feature>
<keyword evidence="6 11" id="KW-0106">Calcium</keyword>
<dbReference type="InParanoid" id="A0A0L0HRU4"/>
<comment type="catalytic activity">
    <reaction evidence="9">
        <text>N(4)-(alpha-D-Man-(1-&gt;2)-alpha-D-Man-(1-&gt;2)-alpha-D-Man-(1-&gt;3)-[alpha-D-Man-(1-&gt;2)-alpha-D-Man-(1-&gt;3)-[alpha-D-Man-(1-&gt;2)-alpha-D-Man-(1-&gt;6)]-alpha-D-Man-(1-&gt;6)]-beta-D-Man-(1-&gt;4)-beta-D-GlcNAc-(1-&gt;4)-beta-D-GlcNAc)-L-asparaginyl-[protein] (N-glucan mannose isomer 9A1,2,3B1,2,3) + 4 H2O = N(4)-(alpha-D-Man-(1-&gt;3)-[alpha-D-Man-(1-&gt;3)-[alpha-D-Man-(1-&gt;6)]-alpha-D-Man-(1-&gt;6)]-beta-D-Man-(1-&gt;4)-beta-D-GlcNAc-(1-&gt;4)-beta-D-GlcNAc)-L-asparaginyl-[protein] (N-glucan mannose isomer 5A1,2) + 4 beta-D-mannose</text>
        <dbReference type="Rhea" id="RHEA:56008"/>
        <dbReference type="Rhea" id="RHEA-COMP:14356"/>
        <dbReference type="Rhea" id="RHEA-COMP:14367"/>
        <dbReference type="ChEBI" id="CHEBI:15377"/>
        <dbReference type="ChEBI" id="CHEBI:28563"/>
        <dbReference type="ChEBI" id="CHEBI:59087"/>
        <dbReference type="ChEBI" id="CHEBI:139493"/>
        <dbReference type="EC" id="3.2.1.113"/>
    </reaction>
</comment>
<feature type="active site" description="Proton donor" evidence="10">
    <location>
        <position position="213"/>
    </location>
</feature>
<dbReference type="EMBL" id="KQ257451">
    <property type="protein sequence ID" value="KND03579.1"/>
    <property type="molecule type" value="Genomic_DNA"/>
</dbReference>
<evidence type="ECO:0000256" key="3">
    <source>
        <dbReference type="ARBA" id="ARBA00007658"/>
    </source>
</evidence>
<evidence type="ECO:0000256" key="11">
    <source>
        <dbReference type="PIRSR" id="PIRSR601382-2"/>
    </source>
</evidence>
<dbReference type="GO" id="GO:0036503">
    <property type="term" value="P:ERAD pathway"/>
    <property type="evidence" value="ECO:0007669"/>
    <property type="project" value="UniProtKB-ARBA"/>
</dbReference>
<dbReference type="InterPro" id="IPR050749">
    <property type="entry name" value="Glycosyl_Hydrolase_47"/>
</dbReference>
<evidence type="ECO:0000256" key="7">
    <source>
        <dbReference type="ARBA" id="ARBA00023157"/>
    </source>
</evidence>
<accession>A0A0L0HRU4</accession>
<feature type="active site" evidence="10">
    <location>
        <position position="347"/>
    </location>
</feature>
<keyword evidence="7 12" id="KW-1015">Disulfide bond</keyword>
<keyword evidence="15" id="KW-0812">Transmembrane</keyword>
<proteinExistence type="inferred from homology"/>
<organism evidence="16 17">
    <name type="scientific">Spizellomyces punctatus (strain DAOM BR117)</name>
    <dbReference type="NCBI Taxonomy" id="645134"/>
    <lineage>
        <taxon>Eukaryota</taxon>
        <taxon>Fungi</taxon>
        <taxon>Fungi incertae sedis</taxon>
        <taxon>Chytridiomycota</taxon>
        <taxon>Chytridiomycota incertae sedis</taxon>
        <taxon>Chytridiomycetes</taxon>
        <taxon>Spizellomycetales</taxon>
        <taxon>Spizellomycetaceae</taxon>
        <taxon>Spizellomyces</taxon>
    </lineage>
</organism>
<keyword evidence="15" id="KW-0472">Membrane</keyword>
<keyword evidence="4 11" id="KW-0479">Metal-binding</keyword>
<feature type="region of interest" description="Disordered" evidence="14">
    <location>
        <begin position="1"/>
        <end position="31"/>
    </location>
</feature>
<reference evidence="16 17" key="1">
    <citation type="submission" date="2009-08" db="EMBL/GenBank/DDBJ databases">
        <title>The Genome Sequence of Spizellomyces punctatus strain DAOM BR117.</title>
        <authorList>
            <consortium name="The Broad Institute Genome Sequencing Platform"/>
            <person name="Russ C."/>
            <person name="Cuomo C."/>
            <person name="Shea T."/>
            <person name="Young S.K."/>
            <person name="Zeng Q."/>
            <person name="Koehrsen M."/>
            <person name="Haas B."/>
            <person name="Borodovsky M."/>
            <person name="Guigo R."/>
            <person name="Alvarado L."/>
            <person name="Berlin A."/>
            <person name="Bochicchio J."/>
            <person name="Borenstein D."/>
            <person name="Chapman S."/>
            <person name="Chen Z."/>
            <person name="Engels R."/>
            <person name="Freedman E."/>
            <person name="Gellesch M."/>
            <person name="Goldberg J."/>
            <person name="Griggs A."/>
            <person name="Gujja S."/>
            <person name="Heiman D."/>
            <person name="Hepburn T."/>
            <person name="Howarth C."/>
            <person name="Jen D."/>
            <person name="Larson L."/>
            <person name="Lewis B."/>
            <person name="Mehta T."/>
            <person name="Park D."/>
            <person name="Pearson M."/>
            <person name="Roberts A."/>
            <person name="Saif S."/>
            <person name="Shenoy N."/>
            <person name="Sisk P."/>
            <person name="Stolte C."/>
            <person name="Sykes S."/>
            <person name="Thomson T."/>
            <person name="Walk T."/>
            <person name="White J."/>
            <person name="Yandava C."/>
            <person name="Burger G."/>
            <person name="Gray M.W."/>
            <person name="Holland P.W.H."/>
            <person name="King N."/>
            <person name="Lang F.B.F."/>
            <person name="Roger A.J."/>
            <person name="Ruiz-Trillo I."/>
            <person name="Lander E."/>
            <person name="Nusbaum C."/>
        </authorList>
    </citation>
    <scope>NUCLEOTIDE SEQUENCE [LARGE SCALE GENOMIC DNA]</scope>
    <source>
        <strain evidence="16 17">DAOM BR117</strain>
    </source>
</reference>
<name>A0A0L0HRU4_SPIPD</name>
<dbReference type="OMA" id="AAFKHSW"/>
<dbReference type="PANTHER" id="PTHR11742">
    <property type="entry name" value="MANNOSYL-OLIGOSACCHARIDE ALPHA-1,2-MANNOSIDASE-RELATED"/>
    <property type="match status" value="1"/>
</dbReference>
<dbReference type="eggNOG" id="KOG2431">
    <property type="taxonomic scope" value="Eukaryota"/>
</dbReference>
<dbReference type="GeneID" id="27684745"/>
<keyword evidence="15" id="KW-1133">Transmembrane helix</keyword>
<keyword evidence="13" id="KW-0326">Glycosidase</keyword>
<comment type="pathway">
    <text evidence="2">Protein modification; protein glycosylation.</text>
</comment>
<dbReference type="InterPro" id="IPR036026">
    <property type="entry name" value="Seven-hairpin_glycosidases"/>
</dbReference>
<sequence>MSNDPLYADPIRPRRQRDEGALLTGYSDKDVPFRGGRPDRPHVISIRWGGQGEDDPDAAQLKYNKTAGRGSRRRWTLWVFGACALMLLVWSYWGGKSNIVKEGIKNTTDTTEAIGPLQGPLPTSNVTVWTSRAEAVTAAFRHAWNGYEKHAWGFDELRPITRAPSTWMNVGMTIVDALDTAYIMGQEDIFDKALSWVTKDLKFSHNTDSNVFELTIRVLGGLLSAYHLSGGRHSSLLDRAKELGDILLVAFDTPTGLPLESINFATRKARAANSGIGPGSTAEVGTLAMEFKYLSYLTGDKKYWNAVQEVGRVLGSLEKTDGLVPIYVDTDSKGWKGREIRLGSRGDSYYEYLAKQYLLTNEEFYLTEYRKAVIGIRKHLLGLTAPNQLFFVGELPQGVSETPQRLHPKMDHLVCFLPGTLALLATRGQRVTTMAERFQMNEVDRLDLELAEELGTSCWEMYRQTATGLSPEIVYWRADDPTKQPTLAETELLKHQSGATGSRPPTHVDRYINGSLLTDIPVATLPIHAATIRPLIKKGIEIDFEIHAMDAHNLLRPETIESFFVLWRVTGNEIWREWGWTMFERFEKWAKVDGGYTSLNDVRKTPPPPRDKMETFFLGETLKYFYLLFSDEQGPRGVPLDKYVLNTEAHPFPKFDGKGIGTLI</sequence>
<dbReference type="InterPro" id="IPR001382">
    <property type="entry name" value="Glyco_hydro_47"/>
</dbReference>
<comment type="cofactor">
    <cofactor evidence="1 11">
        <name>Ca(2+)</name>
        <dbReference type="ChEBI" id="CHEBI:29108"/>
    </cofactor>
</comment>
<evidence type="ECO:0000256" key="4">
    <source>
        <dbReference type="ARBA" id="ARBA00022723"/>
    </source>
</evidence>
<keyword evidence="5 13" id="KW-0378">Hydrolase</keyword>
<comment type="similarity">
    <text evidence="3 13">Belongs to the glycosyl hydrolase 47 family.</text>
</comment>
<dbReference type="VEuPathDB" id="FungiDB:SPPG_01054"/>
<evidence type="ECO:0000256" key="12">
    <source>
        <dbReference type="PIRSR" id="PIRSR601382-3"/>
    </source>
</evidence>
<evidence type="ECO:0000256" key="13">
    <source>
        <dbReference type="RuleBase" id="RU361193"/>
    </source>
</evidence>
<dbReference type="FunCoup" id="A0A0L0HRU4">
    <property type="interactions" value="498"/>
</dbReference>
<evidence type="ECO:0000256" key="1">
    <source>
        <dbReference type="ARBA" id="ARBA00001913"/>
    </source>
</evidence>
<dbReference type="GO" id="GO:0005783">
    <property type="term" value="C:endoplasmic reticulum"/>
    <property type="evidence" value="ECO:0007669"/>
    <property type="project" value="TreeGrafter"/>
</dbReference>
<keyword evidence="17" id="KW-1185">Reference proteome</keyword>
<evidence type="ECO:0000256" key="6">
    <source>
        <dbReference type="ARBA" id="ARBA00022837"/>
    </source>
</evidence>
<dbReference type="PRINTS" id="PR00747">
    <property type="entry name" value="GLYHDRLASE47"/>
</dbReference>
<comment type="catalytic activity">
    <reaction evidence="8">
        <text>N(4)-(alpha-D-Man-(1-&gt;2)-alpha-D-Man-(1-&gt;2)-alpha-D-Man-(1-&gt;3)-[alpha-D-Man-(1-&gt;3)-[alpha-D-Man-(1-&gt;2)-alpha-D-Man-(1-&gt;6)]-alpha-D-Man-(1-&gt;6)]-beta-D-Man-(1-&gt;4)-beta-D-GlcNAc-(1-&gt;4)-beta-D-GlcNAc)-L-asparaginyl-[protein] (N-glucan mannose isomer 8A1,2,3B1,3) + 3 H2O = N(4)-(alpha-D-Man-(1-&gt;3)-[alpha-D-Man-(1-&gt;3)-[alpha-D-Man-(1-&gt;6)]-alpha-D-Man-(1-&gt;6)]-beta-D-Man-(1-&gt;4)-beta-D-GlcNAc-(1-&gt;4)-beta-D-GlcNAc)-L-asparaginyl-[protein] (N-glucan mannose isomer 5A1,2) + 3 beta-D-mannose</text>
        <dbReference type="Rhea" id="RHEA:56028"/>
        <dbReference type="Rhea" id="RHEA-COMP:14358"/>
        <dbReference type="Rhea" id="RHEA-COMP:14367"/>
        <dbReference type="ChEBI" id="CHEBI:15377"/>
        <dbReference type="ChEBI" id="CHEBI:28563"/>
        <dbReference type="ChEBI" id="CHEBI:59087"/>
        <dbReference type="ChEBI" id="CHEBI:60628"/>
        <dbReference type="EC" id="3.2.1.113"/>
    </reaction>
</comment>
<dbReference type="STRING" id="645134.A0A0L0HRU4"/>
<evidence type="ECO:0000256" key="5">
    <source>
        <dbReference type="ARBA" id="ARBA00022801"/>
    </source>
</evidence>
<dbReference type="OrthoDB" id="8118055at2759"/>
<evidence type="ECO:0000256" key="14">
    <source>
        <dbReference type="SAM" id="MobiDB-lite"/>
    </source>
</evidence>
<dbReference type="Gene3D" id="1.50.10.10">
    <property type="match status" value="2"/>
</dbReference>
<dbReference type="EC" id="3.2.1.-" evidence="13"/>
<protein>
    <recommendedName>
        <fullName evidence="13">alpha-1,2-Mannosidase</fullName>
        <ecNumber evidence="13">3.2.1.-</ecNumber>
    </recommendedName>
</protein>
<dbReference type="GO" id="GO:0005802">
    <property type="term" value="C:trans-Golgi network"/>
    <property type="evidence" value="ECO:0007669"/>
    <property type="project" value="TreeGrafter"/>
</dbReference>